<dbReference type="AlphaFoldDB" id="A0AAP2DWW5"/>
<comment type="caution">
    <text evidence="2">The sequence shown here is derived from an EMBL/GenBank/DDBJ whole genome shotgun (WGS) entry which is preliminary data.</text>
</comment>
<accession>A0AAP2DWW5</accession>
<sequence length="339" mass="38106">MNCTAAAHHPPAIVLFAPRKGGRFFGALFHTKRITMDIIHLPHDIQLVTLQATSFPDGIQATFDALKEMLGDMPTQTFYGVSHADPQGRILYYAAASLADAQQTVPGTKSFTIRNGNFISLPVRQWRENIPAITTTFHTLMQHADIDPDGYCLEEYGCDTMRCFVPLRPGHVPAQTVSLTKRITEVLDDFCETLSKFTDAQLNQAPSEGGWNAGQVAEHISISIEALPDGHTAEANRFIDEKVIPINDVFLDFEAKYESPEFVLPKQVTHDKAALIKTLRDLAEKHAKAATDLDLTVLCMDFEFPTLGYMTRYEWLNFFVVHTQRHLRQLKNIYRSLNA</sequence>
<gene>
    <name evidence="2" type="ORF">KK062_03115</name>
</gene>
<evidence type="ECO:0000313" key="3">
    <source>
        <dbReference type="Proteomes" id="UP001319080"/>
    </source>
</evidence>
<organism evidence="2 3">
    <name type="scientific">Dawidia cretensis</name>
    <dbReference type="NCBI Taxonomy" id="2782350"/>
    <lineage>
        <taxon>Bacteria</taxon>
        <taxon>Pseudomonadati</taxon>
        <taxon>Bacteroidota</taxon>
        <taxon>Cytophagia</taxon>
        <taxon>Cytophagales</taxon>
        <taxon>Chryseotaleaceae</taxon>
        <taxon>Dawidia</taxon>
    </lineage>
</organism>
<proteinExistence type="predicted"/>
<evidence type="ECO:0000313" key="2">
    <source>
        <dbReference type="EMBL" id="MBT1707194.1"/>
    </source>
</evidence>
<protein>
    <submittedName>
        <fullName evidence="2">DinB family protein</fullName>
    </submittedName>
</protein>
<dbReference type="SUPFAM" id="SSF109854">
    <property type="entry name" value="DinB/YfiT-like putative metalloenzymes"/>
    <property type="match status" value="1"/>
</dbReference>
<dbReference type="Pfam" id="PF12867">
    <property type="entry name" value="DinB_2"/>
    <property type="match status" value="1"/>
</dbReference>
<dbReference type="Gene3D" id="1.20.120.450">
    <property type="entry name" value="dinb family like domain"/>
    <property type="match status" value="1"/>
</dbReference>
<dbReference type="Proteomes" id="UP001319080">
    <property type="component" value="Unassembled WGS sequence"/>
</dbReference>
<reference evidence="2 3" key="1">
    <citation type="submission" date="2021-05" db="EMBL/GenBank/DDBJ databases">
        <title>A Polyphasic approach of four new species of the genus Ohtaekwangia: Ohtaekwangia histidinii sp. nov., Ohtaekwangia cretensis sp. nov., Ohtaekwangia indiensis sp. nov., Ohtaekwangia reichenbachii sp. nov. from diverse environment.</title>
        <authorList>
            <person name="Octaviana S."/>
        </authorList>
    </citation>
    <scope>NUCLEOTIDE SEQUENCE [LARGE SCALE GENOMIC DNA]</scope>
    <source>
        <strain evidence="2 3">PWU5</strain>
    </source>
</reference>
<dbReference type="InterPro" id="IPR024775">
    <property type="entry name" value="DinB-like"/>
</dbReference>
<feature type="domain" description="DinB-like" evidence="1">
    <location>
        <begin position="184"/>
        <end position="330"/>
    </location>
</feature>
<evidence type="ECO:0000259" key="1">
    <source>
        <dbReference type="Pfam" id="PF12867"/>
    </source>
</evidence>
<dbReference type="InterPro" id="IPR034660">
    <property type="entry name" value="DinB/YfiT-like"/>
</dbReference>
<name>A0AAP2DWW5_9BACT</name>
<keyword evidence="3" id="KW-1185">Reference proteome</keyword>
<dbReference type="EMBL" id="JAHESE010000001">
    <property type="protein sequence ID" value="MBT1707194.1"/>
    <property type="molecule type" value="Genomic_DNA"/>
</dbReference>